<reference evidence="4 5" key="1">
    <citation type="submission" date="2019-08" db="EMBL/GenBank/DDBJ databases">
        <title>In-depth cultivation of the pig gut microbiome towards novel bacterial diversity and tailored functional studies.</title>
        <authorList>
            <person name="Wylensek D."/>
            <person name="Hitch T.C.A."/>
            <person name="Clavel T."/>
        </authorList>
    </citation>
    <scope>NUCLEOTIDE SEQUENCE [LARGE SCALE GENOMIC DNA]</scope>
    <source>
        <strain evidence="4 5">WCA-MUC-591-APC-4B</strain>
    </source>
</reference>
<dbReference type="PRINTS" id="PR00469">
    <property type="entry name" value="PNDRDTASEII"/>
</dbReference>
<keyword evidence="5" id="KW-1185">Reference proteome</keyword>
<dbReference type="Pfam" id="PF07992">
    <property type="entry name" value="Pyr_redox_2"/>
    <property type="match status" value="1"/>
</dbReference>
<dbReference type="AlphaFoldDB" id="A0A6N7X760"/>
<dbReference type="PRINTS" id="PR00368">
    <property type="entry name" value="FADPNR"/>
</dbReference>
<dbReference type="Proteomes" id="UP000469424">
    <property type="component" value="Unassembled WGS sequence"/>
</dbReference>
<keyword evidence="2" id="KW-0560">Oxidoreductase</keyword>
<protein>
    <submittedName>
        <fullName evidence="4">FAD-binding protein</fullName>
    </submittedName>
</protein>
<feature type="domain" description="FAD/NAD(P)-binding" evidence="3">
    <location>
        <begin position="5"/>
        <end position="292"/>
    </location>
</feature>
<dbReference type="PANTHER" id="PTHR48105">
    <property type="entry name" value="THIOREDOXIN REDUCTASE 1-RELATED-RELATED"/>
    <property type="match status" value="1"/>
</dbReference>
<keyword evidence="1" id="KW-0285">Flavoprotein</keyword>
<evidence type="ECO:0000313" key="5">
    <source>
        <dbReference type="Proteomes" id="UP000469424"/>
    </source>
</evidence>
<comment type="caution">
    <text evidence="4">The sequence shown here is derived from an EMBL/GenBank/DDBJ whole genome shotgun (WGS) entry which is preliminary data.</text>
</comment>
<name>A0A6N7X760_9FIRM</name>
<sequence>MNKKYDVVIVGGGPAGLTAGIYVGRAGKTAALFEKEMIGGQITYTDEIDNFPAAPGMGGAEYAMKLQQQAADCGTEIFMDGVTEILPKEDGSYEVRTADESVECTAVILATGLQRRKMNVPGEEDFIGRGLSFCAVCDGAFFRNREVAVYGGGNTAVEDAIYLSGICRKVTIIHRRDRFRAEDRLVRELESKDNVVFAMEKTVSSVQGEKIIQSVTLRDGKTGEETELPVDGFFVAIGQVPNGEPFRGLVEMDDAGYYQIDENCGGKRDGVFVAGDGRSKSVRQLTTAVGDGAVAATHACRYVDRVNGNEYI</sequence>
<gene>
    <name evidence="4" type="ORF">FYJ65_08490</name>
</gene>
<dbReference type="InterPro" id="IPR023753">
    <property type="entry name" value="FAD/NAD-binding_dom"/>
</dbReference>
<accession>A0A6N7X760</accession>
<evidence type="ECO:0000313" key="4">
    <source>
        <dbReference type="EMBL" id="MST71342.1"/>
    </source>
</evidence>
<evidence type="ECO:0000259" key="3">
    <source>
        <dbReference type="Pfam" id="PF07992"/>
    </source>
</evidence>
<dbReference type="RefSeq" id="WP_154554905.1">
    <property type="nucleotide sequence ID" value="NZ_VUNA01000021.1"/>
</dbReference>
<evidence type="ECO:0000256" key="2">
    <source>
        <dbReference type="ARBA" id="ARBA00023002"/>
    </source>
</evidence>
<evidence type="ECO:0000256" key="1">
    <source>
        <dbReference type="ARBA" id="ARBA00022630"/>
    </source>
</evidence>
<dbReference type="InterPro" id="IPR050097">
    <property type="entry name" value="Ferredoxin-NADP_redctase_2"/>
</dbReference>
<dbReference type="EMBL" id="VUNA01000021">
    <property type="protein sequence ID" value="MST71342.1"/>
    <property type="molecule type" value="Genomic_DNA"/>
</dbReference>
<organism evidence="4 5">
    <name type="scientific">Mogibacterium kristiansenii</name>
    <dbReference type="NCBI Taxonomy" id="2606708"/>
    <lineage>
        <taxon>Bacteria</taxon>
        <taxon>Bacillati</taxon>
        <taxon>Bacillota</taxon>
        <taxon>Clostridia</taxon>
        <taxon>Peptostreptococcales</taxon>
        <taxon>Anaerovoracaceae</taxon>
        <taxon>Mogibacterium</taxon>
    </lineage>
</organism>
<dbReference type="Gene3D" id="3.50.50.60">
    <property type="entry name" value="FAD/NAD(P)-binding domain"/>
    <property type="match status" value="2"/>
</dbReference>
<dbReference type="InterPro" id="IPR036188">
    <property type="entry name" value="FAD/NAD-bd_sf"/>
</dbReference>
<dbReference type="SUPFAM" id="SSF51905">
    <property type="entry name" value="FAD/NAD(P)-binding domain"/>
    <property type="match status" value="1"/>
</dbReference>
<proteinExistence type="predicted"/>
<dbReference type="GO" id="GO:0016491">
    <property type="term" value="F:oxidoreductase activity"/>
    <property type="evidence" value="ECO:0007669"/>
    <property type="project" value="UniProtKB-KW"/>
</dbReference>